<dbReference type="AlphaFoldDB" id="W5NEH8"/>
<dbReference type="EMBL" id="AHAT01027904">
    <property type="status" value="NOT_ANNOTATED_CDS"/>
    <property type="molecule type" value="Genomic_DNA"/>
</dbReference>
<dbReference type="EMBL" id="AHAT01027906">
    <property type="status" value="NOT_ANNOTATED_CDS"/>
    <property type="molecule type" value="Genomic_DNA"/>
</dbReference>
<dbReference type="HOGENOM" id="CLU_008593_0_0_1"/>
<dbReference type="PANTHER" id="PTHR13405">
    <property type="entry name" value="NUCLEAR PORE COMPLEX PROTEIN NUP133"/>
    <property type="match status" value="1"/>
</dbReference>
<reference evidence="6" key="3">
    <citation type="submission" date="2025-09" db="UniProtKB">
        <authorList>
            <consortium name="Ensembl"/>
        </authorList>
    </citation>
    <scope>IDENTIFICATION</scope>
</reference>
<dbReference type="EMBL" id="AHAT01027905">
    <property type="status" value="NOT_ANNOTATED_CDS"/>
    <property type="molecule type" value="Genomic_DNA"/>
</dbReference>
<dbReference type="EMBL" id="AHAT01027907">
    <property type="status" value="NOT_ANNOTATED_CDS"/>
    <property type="molecule type" value="Genomic_DNA"/>
</dbReference>
<dbReference type="GO" id="GO:0005643">
    <property type="term" value="C:nuclear pore"/>
    <property type="evidence" value="ECO:0007669"/>
    <property type="project" value="UniProtKB-ARBA"/>
</dbReference>
<name>W5NEH8_LEPOC</name>
<comment type="similarity">
    <text evidence="2">Belongs to the nucleoporin Nup133 family.</text>
</comment>
<comment type="subcellular location">
    <subcellularLocation>
        <location evidence="1">Nucleus</location>
    </subcellularLocation>
</comment>
<dbReference type="GeneTree" id="ENSGT00390000011529"/>
<dbReference type="EMBL" id="AHAT01027908">
    <property type="status" value="NOT_ANNOTATED_CDS"/>
    <property type="molecule type" value="Genomic_DNA"/>
</dbReference>
<reference evidence="6" key="2">
    <citation type="submission" date="2025-08" db="UniProtKB">
        <authorList>
            <consortium name="Ensembl"/>
        </authorList>
    </citation>
    <scope>IDENTIFICATION</scope>
</reference>
<proteinExistence type="inferred from homology"/>
<dbReference type="Gene3D" id="2.130.10.10">
    <property type="entry name" value="YVTN repeat-like/Quinoprotein amine dehydrogenase"/>
    <property type="match status" value="1"/>
</dbReference>
<evidence type="ECO:0000256" key="4">
    <source>
        <dbReference type="ARBA" id="ARBA00023242"/>
    </source>
</evidence>
<dbReference type="PANTHER" id="PTHR13405:SF11">
    <property type="entry name" value="NUCLEAR PORE COMPLEX PROTEIN NUP133"/>
    <property type="match status" value="1"/>
</dbReference>
<dbReference type="InParanoid" id="W5NEH8"/>
<dbReference type="Bgee" id="ENSLOCG00000015468">
    <property type="expression patterns" value="Expressed in ovary and 13 other cell types or tissues"/>
</dbReference>
<protein>
    <submittedName>
        <fullName evidence="6">Nucleoporin 133</fullName>
    </submittedName>
</protein>
<dbReference type="GO" id="GO:0017056">
    <property type="term" value="F:structural constituent of nuclear pore"/>
    <property type="evidence" value="ECO:0007669"/>
    <property type="project" value="InterPro"/>
</dbReference>
<keyword evidence="4" id="KW-0539">Nucleus</keyword>
<evidence type="ECO:0000256" key="2">
    <source>
        <dbReference type="ARBA" id="ARBA00005569"/>
    </source>
</evidence>
<dbReference type="STRING" id="7918.ENSLOCP00000019037"/>
<feature type="region of interest" description="Disordered" evidence="5">
    <location>
        <begin position="1"/>
        <end position="38"/>
    </location>
</feature>
<sequence length="736" mass="80707">MFSPRASAGSARRPTSRAAGRKSLAGTPTGLFSPVRRASLPARATPTRAQYTATAENFDLQGFGSSLPVKVMEALTMAEEEEEISTRVDQSGWAWLVCGESLIIWKIGQTAVAKLSVCKELQLPPSDFAGSADLVALSCQGSGEGAPVQAIAVMAVTREGTVRYWPSLVHEGTYTETVADLGGNLCSFLTAVKVASHLTSTLQFFPASHWSMLKGNCIPDFSDRLHQILITGGVAEVKGQPLKTIRNRFEKIPCFDHRGLVQDGDNSTGRQNQASENGFSAFLPVSLQQTLVHVALFPTPEVNFCLSTSTSSKVRELQPLCVDVHELFPFLSSNTAALLVEPGPGRTSGLGNSESGVFSREPTSAVIDADMHPDTRHCCPTPTLKHTSIAVWNVSAAENLHLALFHAFQSFILPSLLELLIKALLATTLVASCMKSMQSADRKARHMVGRPLLGSVLELHRKDLMQAQNMVDEIFPPDGDPDSNTELDQVVTQIDLDLIDDYPAMDPRWAESVPDAETSGFSLTSLILLHQLEDKMKAHCFFMNFLLEVSCISFFLVVGSEVQPSTCRIRSHENKHFRANARLHKCLSPSSHSAGAEKHTVERWPCTTADLEEGFCSCSDMLLAAGQYRETKVSLYKPPGYETIEPEYIPWTASSAPGGVRAVIVRQHEVILKTVYPQADTELRNTLNEQLVALLDSYLDGYVTQLKSLNRPSDPERYNNLEMEYTQRRSELLSPL</sequence>
<evidence type="ECO:0000313" key="6">
    <source>
        <dbReference type="Ensembl" id="ENSLOCP00000019037.1"/>
    </source>
</evidence>
<reference evidence="7" key="1">
    <citation type="submission" date="2011-12" db="EMBL/GenBank/DDBJ databases">
        <title>The Draft Genome of Lepisosteus oculatus.</title>
        <authorList>
            <consortium name="The Broad Institute Genome Assembly &amp; Analysis Group"/>
            <consortium name="Computational R&amp;D Group"/>
            <consortium name="and Sequencing Platform"/>
            <person name="Di Palma F."/>
            <person name="Alfoldi J."/>
            <person name="Johnson J."/>
            <person name="Berlin A."/>
            <person name="Gnerre S."/>
            <person name="Jaffe D."/>
            <person name="MacCallum I."/>
            <person name="Young S."/>
            <person name="Walker B.J."/>
            <person name="Lander E.S."/>
            <person name="Lindblad-Toh K."/>
        </authorList>
    </citation>
    <scope>NUCLEOTIDE SEQUENCE [LARGE SCALE GENOMIC DNA]</scope>
</reference>
<organism evidence="6 7">
    <name type="scientific">Lepisosteus oculatus</name>
    <name type="common">Spotted gar</name>
    <dbReference type="NCBI Taxonomy" id="7918"/>
    <lineage>
        <taxon>Eukaryota</taxon>
        <taxon>Metazoa</taxon>
        <taxon>Chordata</taxon>
        <taxon>Craniata</taxon>
        <taxon>Vertebrata</taxon>
        <taxon>Euteleostomi</taxon>
        <taxon>Actinopterygii</taxon>
        <taxon>Neopterygii</taxon>
        <taxon>Holostei</taxon>
        <taxon>Semionotiformes</taxon>
        <taxon>Lepisosteidae</taxon>
        <taxon>Lepisosteus</taxon>
    </lineage>
</organism>
<dbReference type="SUPFAM" id="SSF117289">
    <property type="entry name" value="Nucleoporin domain"/>
    <property type="match status" value="1"/>
</dbReference>
<evidence type="ECO:0000256" key="5">
    <source>
        <dbReference type="SAM" id="MobiDB-lite"/>
    </source>
</evidence>
<gene>
    <name evidence="6" type="primary">NUP133</name>
</gene>
<dbReference type="eggNOG" id="KOG4121">
    <property type="taxonomic scope" value="Eukaryota"/>
</dbReference>
<keyword evidence="7" id="KW-1185">Reference proteome</keyword>
<dbReference type="FunCoup" id="W5NEH8">
    <property type="interactions" value="1721"/>
</dbReference>
<dbReference type="Ensembl" id="ENSLOCT00000019069.1">
    <property type="protein sequence ID" value="ENSLOCP00000019037.1"/>
    <property type="gene ID" value="ENSLOCG00000015468.1"/>
</dbReference>
<evidence type="ECO:0000256" key="1">
    <source>
        <dbReference type="ARBA" id="ARBA00004123"/>
    </source>
</evidence>
<evidence type="ECO:0000313" key="7">
    <source>
        <dbReference type="Proteomes" id="UP000018468"/>
    </source>
</evidence>
<keyword evidence="3" id="KW-0813">Transport</keyword>
<dbReference type="Proteomes" id="UP000018468">
    <property type="component" value="Linkage group LG16"/>
</dbReference>
<dbReference type="InterPro" id="IPR015943">
    <property type="entry name" value="WD40/YVTN_repeat-like_dom_sf"/>
</dbReference>
<accession>W5NEH8</accession>
<evidence type="ECO:0000256" key="3">
    <source>
        <dbReference type="ARBA" id="ARBA00022448"/>
    </source>
</evidence>
<dbReference type="InterPro" id="IPR037624">
    <property type="entry name" value="Nup133-like"/>
</dbReference>